<evidence type="ECO:0000313" key="2">
    <source>
        <dbReference type="Proteomes" id="UP000306402"/>
    </source>
</evidence>
<gene>
    <name evidence="1" type="ORF">FEN17_04000</name>
</gene>
<comment type="caution">
    <text evidence="1">The sequence shown here is derived from an EMBL/GenBank/DDBJ whole genome shotgun (WGS) entry which is preliminary data.</text>
</comment>
<accession>A0A5R9L655</accession>
<reference evidence="1 2" key="1">
    <citation type="submission" date="2019-05" db="EMBL/GenBank/DDBJ databases">
        <authorList>
            <person name="Qu J.-H."/>
        </authorList>
    </citation>
    <scope>NUCLEOTIDE SEQUENCE [LARGE SCALE GENOMIC DNA]</scope>
    <source>
        <strain evidence="1 2">T17</strain>
    </source>
</reference>
<dbReference type="GO" id="GO:0016491">
    <property type="term" value="F:oxidoreductase activity"/>
    <property type="evidence" value="ECO:0007669"/>
    <property type="project" value="InterPro"/>
</dbReference>
<name>A0A5R9L655_9BACT</name>
<dbReference type="EMBL" id="VCEJ01000002">
    <property type="protein sequence ID" value="TLV04054.1"/>
    <property type="molecule type" value="Genomic_DNA"/>
</dbReference>
<proteinExistence type="predicted"/>
<dbReference type="SUPFAM" id="SSF53720">
    <property type="entry name" value="ALDH-like"/>
    <property type="match status" value="1"/>
</dbReference>
<dbReference type="InterPro" id="IPR016161">
    <property type="entry name" value="Ald_DH/histidinol_DH"/>
</dbReference>
<sequence>MSRAQRVQAFIQLGDFINNAENEEIIYEWAALANSRNNWFTTVNVLKSLRAIASQFLNAKNLEAWVGSYPEIHNAKKVGVVMAGNIPAVGFHDAMSVLISGHNLLAKPSSEDTVPISALLNELTEIEPGFKTAIQFADRLNEADAYIATGSDNTARYFHYYFGKKPNIIRKNRTSVAVLTGDETHAELEALGRDVLQYFGLGCRNVSKLFVPAGYDFTKFYDLLQYVENDYLHHHKYFNNYEYNRSVFLVNREPHLDNGFLMIRENEALVSPISVLHTGTYQHIDELKTELSGLREKIQCIVARPDTGFENSVDFGGSQTPGLFDYADNVDTMQFLAELE</sequence>
<dbReference type="OrthoDB" id="1522941at2"/>
<keyword evidence="2" id="KW-1185">Reference proteome</keyword>
<organism evidence="1 2">
    <name type="scientific">Dyadobacter luticola</name>
    <dbReference type="NCBI Taxonomy" id="1979387"/>
    <lineage>
        <taxon>Bacteria</taxon>
        <taxon>Pseudomonadati</taxon>
        <taxon>Bacteroidota</taxon>
        <taxon>Cytophagia</taxon>
        <taxon>Cytophagales</taxon>
        <taxon>Spirosomataceae</taxon>
        <taxon>Dyadobacter</taxon>
    </lineage>
</organism>
<evidence type="ECO:0000313" key="1">
    <source>
        <dbReference type="EMBL" id="TLV04054.1"/>
    </source>
</evidence>
<protein>
    <submittedName>
        <fullName evidence="1">Acyl-CoA reductase</fullName>
    </submittedName>
</protein>
<dbReference type="Proteomes" id="UP000306402">
    <property type="component" value="Unassembled WGS sequence"/>
</dbReference>
<dbReference type="AlphaFoldDB" id="A0A5R9L655"/>